<evidence type="ECO:0000256" key="5">
    <source>
        <dbReference type="ARBA" id="ARBA00022970"/>
    </source>
</evidence>
<dbReference type="InterPro" id="IPR001851">
    <property type="entry name" value="ABC_transp_permease"/>
</dbReference>
<keyword evidence="7 9" id="KW-0472">Membrane</keyword>
<feature type="transmembrane region" description="Helical" evidence="9">
    <location>
        <begin position="188"/>
        <end position="209"/>
    </location>
</feature>
<comment type="subcellular location">
    <subcellularLocation>
        <location evidence="1">Cell membrane</location>
        <topology evidence="1">Multi-pass membrane protein</topology>
    </subcellularLocation>
</comment>
<evidence type="ECO:0000313" key="10">
    <source>
        <dbReference type="EMBL" id="QBP41793.1"/>
    </source>
</evidence>
<dbReference type="GO" id="GO:0022857">
    <property type="term" value="F:transmembrane transporter activity"/>
    <property type="evidence" value="ECO:0007669"/>
    <property type="project" value="InterPro"/>
</dbReference>
<evidence type="ECO:0000256" key="4">
    <source>
        <dbReference type="ARBA" id="ARBA00022692"/>
    </source>
</evidence>
<keyword evidence="5" id="KW-0029">Amino-acid transport</keyword>
<evidence type="ECO:0000256" key="1">
    <source>
        <dbReference type="ARBA" id="ARBA00004651"/>
    </source>
</evidence>
<feature type="transmembrane region" description="Helical" evidence="9">
    <location>
        <begin position="6"/>
        <end position="29"/>
    </location>
</feature>
<dbReference type="InterPro" id="IPR052157">
    <property type="entry name" value="BCAA_transport_permease"/>
</dbReference>
<dbReference type="KEGG" id="panc:E2636_11825"/>
<keyword evidence="2" id="KW-0813">Transport</keyword>
<dbReference type="Pfam" id="PF02653">
    <property type="entry name" value="BPD_transp_2"/>
    <property type="match status" value="1"/>
</dbReference>
<keyword evidence="3" id="KW-1003">Cell membrane</keyword>
<dbReference type="OrthoDB" id="9807115at2"/>
<accession>A0A4P6ZZM9</accession>
<dbReference type="GO" id="GO:0006865">
    <property type="term" value="P:amino acid transport"/>
    <property type="evidence" value="ECO:0007669"/>
    <property type="project" value="UniProtKB-KW"/>
</dbReference>
<feature type="transmembrane region" description="Helical" evidence="9">
    <location>
        <begin position="215"/>
        <end position="233"/>
    </location>
</feature>
<organism evidence="10 11">
    <name type="scientific">Paenisporosarcina antarctica</name>
    <dbReference type="NCBI Taxonomy" id="417367"/>
    <lineage>
        <taxon>Bacteria</taxon>
        <taxon>Bacillati</taxon>
        <taxon>Bacillota</taxon>
        <taxon>Bacilli</taxon>
        <taxon>Bacillales</taxon>
        <taxon>Caryophanaceae</taxon>
        <taxon>Paenisporosarcina</taxon>
    </lineage>
</organism>
<keyword evidence="11" id="KW-1185">Reference proteome</keyword>
<dbReference type="PANTHER" id="PTHR11795:SF451">
    <property type="entry name" value="ABC TRANSPORTER PERMEASE PROTEIN"/>
    <property type="match status" value="1"/>
</dbReference>
<feature type="transmembrane region" description="Helical" evidence="9">
    <location>
        <begin position="268"/>
        <end position="286"/>
    </location>
</feature>
<dbReference type="PANTHER" id="PTHR11795">
    <property type="entry name" value="BRANCHED-CHAIN AMINO ACID TRANSPORT SYSTEM PERMEASE PROTEIN LIVH"/>
    <property type="match status" value="1"/>
</dbReference>
<feature type="transmembrane region" description="Helical" evidence="9">
    <location>
        <begin position="240"/>
        <end position="262"/>
    </location>
</feature>
<protein>
    <submittedName>
        <fullName evidence="10">Branched-chain amino acid ABC transporter permease</fullName>
    </submittedName>
</protein>
<keyword evidence="6 9" id="KW-1133">Transmembrane helix</keyword>
<feature type="transmembrane region" description="Helical" evidence="9">
    <location>
        <begin position="91"/>
        <end position="115"/>
    </location>
</feature>
<evidence type="ECO:0000256" key="2">
    <source>
        <dbReference type="ARBA" id="ARBA00022448"/>
    </source>
</evidence>
<dbReference type="CDD" id="cd06582">
    <property type="entry name" value="TM_PBP1_LivH_like"/>
    <property type="match status" value="1"/>
</dbReference>
<evidence type="ECO:0000256" key="3">
    <source>
        <dbReference type="ARBA" id="ARBA00022475"/>
    </source>
</evidence>
<gene>
    <name evidence="10" type="ORF">E2636_11825</name>
</gene>
<evidence type="ECO:0000256" key="7">
    <source>
        <dbReference type="ARBA" id="ARBA00023136"/>
    </source>
</evidence>
<evidence type="ECO:0000256" key="8">
    <source>
        <dbReference type="ARBA" id="ARBA00037998"/>
    </source>
</evidence>
<proteinExistence type="inferred from homology"/>
<dbReference type="EMBL" id="CP038015">
    <property type="protein sequence ID" value="QBP41793.1"/>
    <property type="molecule type" value="Genomic_DNA"/>
</dbReference>
<dbReference type="GO" id="GO:0005886">
    <property type="term" value="C:plasma membrane"/>
    <property type="evidence" value="ECO:0007669"/>
    <property type="project" value="UniProtKB-SubCell"/>
</dbReference>
<evidence type="ECO:0000313" key="11">
    <source>
        <dbReference type="Proteomes" id="UP000294292"/>
    </source>
</evidence>
<evidence type="ECO:0000256" key="6">
    <source>
        <dbReference type="ARBA" id="ARBA00022989"/>
    </source>
</evidence>
<dbReference type="RefSeq" id="WP_017379791.1">
    <property type="nucleotide sequence ID" value="NZ_CP038015.1"/>
</dbReference>
<reference evidence="10 11" key="1">
    <citation type="submission" date="2019-03" db="EMBL/GenBank/DDBJ databases">
        <title>Complete genome sequence of Paenisporosarcina antarctica CGMCC 1.6503T.</title>
        <authorList>
            <person name="Rong J.-C."/>
            <person name="Chi N.-Y."/>
            <person name="Zhang Q.-F."/>
        </authorList>
    </citation>
    <scope>NUCLEOTIDE SEQUENCE [LARGE SCALE GENOMIC DNA]</scope>
    <source>
        <strain evidence="10 11">CGMCC 1.6503</strain>
    </source>
</reference>
<dbReference type="AlphaFoldDB" id="A0A4P6ZZM9"/>
<name>A0A4P6ZZM9_9BACL</name>
<comment type="similarity">
    <text evidence="8">Belongs to the binding-protein-dependent transport system permease family. LivHM subfamily.</text>
</comment>
<feature type="transmembrane region" description="Helical" evidence="9">
    <location>
        <begin position="135"/>
        <end position="159"/>
    </location>
</feature>
<dbReference type="Proteomes" id="UP000294292">
    <property type="component" value="Chromosome"/>
</dbReference>
<keyword evidence="4 9" id="KW-0812">Transmembrane</keyword>
<evidence type="ECO:0000256" key="9">
    <source>
        <dbReference type="SAM" id="Phobius"/>
    </source>
</evidence>
<sequence length="294" mass="31156">MTFFLQMLITGVVVGSIYSLVALGFVLIYKASDALNFANGEFVLIGSYICLTLVAVYKIPFLIAFVLTLVFNALLGMAVEKVVLRPLTNAPVISVIMATIGLASLLGGIVHMIWGHQTKSFPPIFSSELIRIGDIIISPIYMWSFIIVMILLAIFTLFFKFSKMGLAMRAVADDQMAALSMGISVKSVYAITWGIAALVAAVGGILLGNINGVDASMTVIGLTVLPVVILGGLDSIPGAIVGGFIIGILQSLSVGYLQPIIGGGIKEVIPFIVVIIILMIKPYGLFGKGGIERV</sequence>